<organism evidence="1 3">
    <name type="scientific">Trichinella spiralis</name>
    <name type="common">Trichina worm</name>
    <dbReference type="NCBI Taxonomy" id="6334"/>
    <lineage>
        <taxon>Eukaryota</taxon>
        <taxon>Metazoa</taxon>
        <taxon>Ecdysozoa</taxon>
        <taxon>Nematoda</taxon>
        <taxon>Enoplea</taxon>
        <taxon>Dorylaimia</taxon>
        <taxon>Trichinellida</taxon>
        <taxon>Trichinellidae</taxon>
        <taxon>Trichinella</taxon>
    </lineage>
</organism>
<evidence type="ECO:0000313" key="2">
    <source>
        <dbReference type="EMBL" id="KRY06207.1"/>
    </source>
</evidence>
<reference evidence="1 3" key="1">
    <citation type="submission" date="2015-01" db="EMBL/GenBank/DDBJ databases">
        <title>Evolution of Trichinella species and genotypes.</title>
        <authorList>
            <person name="Korhonen P.K."/>
            <person name="Edoardo P."/>
            <person name="Giuseppe L.R."/>
            <person name="Gasser R.B."/>
        </authorList>
    </citation>
    <scope>NUCLEOTIDE SEQUENCE [LARGE SCALE GENOMIC DNA]</scope>
    <source>
        <strain evidence="1">ISS3</strain>
    </source>
</reference>
<dbReference type="EMBL" id="JYDH01003227">
    <property type="protein sequence ID" value="KRY06207.1"/>
    <property type="molecule type" value="Genomic_DNA"/>
</dbReference>
<accession>A0A0V0YTL4</accession>
<dbReference type="OrthoDB" id="5935991at2759"/>
<name>A0A0V0YTL4_TRISP</name>
<dbReference type="AlphaFoldDB" id="A0A0V0YTL4"/>
<evidence type="ECO:0000313" key="1">
    <source>
        <dbReference type="EMBL" id="KRY03673.1"/>
    </source>
</evidence>
<keyword evidence="3" id="KW-1185">Reference proteome</keyword>
<proteinExistence type="predicted"/>
<evidence type="ECO:0000313" key="3">
    <source>
        <dbReference type="Proteomes" id="UP000054776"/>
    </source>
</evidence>
<sequence>MIHVRLVKEDNRNNFLVIAFATLWSMTRSRVIASKQEASDSLQ</sequence>
<dbReference type="InParanoid" id="A0A0V0YTL4"/>
<protein>
    <submittedName>
        <fullName evidence="1">Uncharacterized protein</fullName>
    </submittedName>
</protein>
<dbReference type="EMBL" id="JYDH01004937">
    <property type="protein sequence ID" value="KRY03673.1"/>
    <property type="molecule type" value="Genomic_DNA"/>
</dbReference>
<gene>
    <name evidence="2" type="ORF">T01_13114</name>
    <name evidence="1" type="ORF">T01_2229</name>
</gene>
<dbReference type="Proteomes" id="UP000054776">
    <property type="component" value="Unassembled WGS sequence"/>
</dbReference>
<comment type="caution">
    <text evidence="1">The sequence shown here is derived from an EMBL/GenBank/DDBJ whole genome shotgun (WGS) entry which is preliminary data.</text>
</comment>